<sequence length="136" mass="14586">MNVSKQLGLASVVVLACIGNACAEEAKAASPQSMAASTEQANLINRLIAYGDARHDPILLLAAAKMQRSLSESSAPSSTESTKTEDVLQRAKKNSSGSKEIAALAEDIKASKTKDYNSYPYSGNYNSFHEQLRRAY</sequence>
<reference evidence="3 4" key="1">
    <citation type="submission" date="2018-06" db="EMBL/GenBank/DDBJ databases">
        <title>OYT1 Genome Sequencing.</title>
        <authorList>
            <person name="Kato S."/>
            <person name="Itoh T."/>
            <person name="Ohkuma M."/>
        </authorList>
    </citation>
    <scope>NUCLEOTIDE SEQUENCE [LARGE SCALE GENOMIC DNA]</scope>
    <source>
        <strain evidence="3 4">OYT1</strain>
    </source>
</reference>
<keyword evidence="2" id="KW-0732">Signal</keyword>
<dbReference type="Proteomes" id="UP000033070">
    <property type="component" value="Chromosome"/>
</dbReference>
<gene>
    <name evidence="3" type="ORF">OYT1_ch0877</name>
</gene>
<evidence type="ECO:0008006" key="5">
    <source>
        <dbReference type="Google" id="ProtNLM"/>
    </source>
</evidence>
<dbReference type="AlphaFoldDB" id="A0A2Z6GAB7"/>
<dbReference type="STRING" id="1188319.OYT1_01746"/>
<name>A0A2Z6GAB7_9PROT</name>
<dbReference type="EMBL" id="AP018738">
    <property type="protein sequence ID" value="BBE50440.1"/>
    <property type="molecule type" value="Genomic_DNA"/>
</dbReference>
<evidence type="ECO:0000256" key="2">
    <source>
        <dbReference type="SAM" id="SignalP"/>
    </source>
</evidence>
<feature type="signal peptide" evidence="2">
    <location>
        <begin position="1"/>
        <end position="23"/>
    </location>
</feature>
<dbReference type="KEGG" id="fam:OYT1_ch0877"/>
<proteinExistence type="predicted"/>
<evidence type="ECO:0000313" key="3">
    <source>
        <dbReference type="EMBL" id="BBE50440.1"/>
    </source>
</evidence>
<accession>A0A2Z6GAB7</accession>
<evidence type="ECO:0000313" key="4">
    <source>
        <dbReference type="Proteomes" id="UP000033070"/>
    </source>
</evidence>
<protein>
    <recommendedName>
        <fullName evidence="5">Lipoprotein</fullName>
    </recommendedName>
</protein>
<feature type="region of interest" description="Disordered" evidence="1">
    <location>
        <begin position="70"/>
        <end position="100"/>
    </location>
</feature>
<dbReference type="RefSeq" id="WP_062626915.1">
    <property type="nucleotide sequence ID" value="NZ_AP018738.1"/>
</dbReference>
<feature type="compositionally biased region" description="Low complexity" evidence="1">
    <location>
        <begin position="70"/>
        <end position="81"/>
    </location>
</feature>
<feature type="chain" id="PRO_5017400093" description="Lipoprotein" evidence="2">
    <location>
        <begin position="24"/>
        <end position="136"/>
    </location>
</feature>
<dbReference type="PROSITE" id="PS51257">
    <property type="entry name" value="PROKAR_LIPOPROTEIN"/>
    <property type="match status" value="1"/>
</dbReference>
<organism evidence="3 4">
    <name type="scientific">Ferriphaselus amnicola</name>
    <dbReference type="NCBI Taxonomy" id="1188319"/>
    <lineage>
        <taxon>Bacteria</taxon>
        <taxon>Pseudomonadati</taxon>
        <taxon>Pseudomonadota</taxon>
        <taxon>Betaproteobacteria</taxon>
        <taxon>Nitrosomonadales</taxon>
        <taxon>Gallionellaceae</taxon>
        <taxon>Ferriphaselus</taxon>
    </lineage>
</organism>
<dbReference type="OrthoDB" id="7843865at2"/>
<evidence type="ECO:0000256" key="1">
    <source>
        <dbReference type="SAM" id="MobiDB-lite"/>
    </source>
</evidence>
<keyword evidence="4" id="KW-1185">Reference proteome</keyword>